<evidence type="ECO:0000313" key="1">
    <source>
        <dbReference type="EMBL" id="KAK9287333.1"/>
    </source>
</evidence>
<gene>
    <name evidence="1" type="ORF">L1049_015748</name>
</gene>
<accession>A0AAP0X6B3</accession>
<proteinExistence type="predicted"/>
<comment type="caution">
    <text evidence="1">The sequence shown here is derived from an EMBL/GenBank/DDBJ whole genome shotgun (WGS) entry which is preliminary data.</text>
</comment>
<dbReference type="Proteomes" id="UP001415857">
    <property type="component" value="Unassembled WGS sequence"/>
</dbReference>
<dbReference type="PANTHER" id="PTHR28674">
    <property type="entry name" value="SIMILAR TO DNA SEGMENT, CHR 10, WAYNE STATE UNIVERSITY 102,-EXPRESSED"/>
    <property type="match status" value="1"/>
</dbReference>
<dbReference type="GO" id="GO:0062064">
    <property type="term" value="F:box C/D methylation guide snoRNP complex binding"/>
    <property type="evidence" value="ECO:0007669"/>
    <property type="project" value="TreeGrafter"/>
</dbReference>
<organism evidence="1 2">
    <name type="scientific">Liquidambar formosana</name>
    <name type="common">Formosan gum</name>
    <dbReference type="NCBI Taxonomy" id="63359"/>
    <lineage>
        <taxon>Eukaryota</taxon>
        <taxon>Viridiplantae</taxon>
        <taxon>Streptophyta</taxon>
        <taxon>Embryophyta</taxon>
        <taxon>Tracheophyta</taxon>
        <taxon>Spermatophyta</taxon>
        <taxon>Magnoliopsida</taxon>
        <taxon>eudicotyledons</taxon>
        <taxon>Gunneridae</taxon>
        <taxon>Pentapetalae</taxon>
        <taxon>Saxifragales</taxon>
        <taxon>Altingiaceae</taxon>
        <taxon>Liquidambar</taxon>
    </lineage>
</organism>
<keyword evidence="2" id="KW-1185">Reference proteome</keyword>
<protein>
    <submittedName>
        <fullName evidence="1">Uncharacterized protein</fullName>
    </submittedName>
</protein>
<dbReference type="GO" id="GO:0000492">
    <property type="term" value="P:box C/D snoRNP assembly"/>
    <property type="evidence" value="ECO:0007669"/>
    <property type="project" value="InterPro"/>
</dbReference>
<dbReference type="EMBL" id="JBBPBK010000004">
    <property type="protein sequence ID" value="KAK9287333.1"/>
    <property type="molecule type" value="Genomic_DNA"/>
</dbReference>
<dbReference type="PANTHER" id="PTHR28674:SF1">
    <property type="entry name" value="NOP PROTEIN CHAPERONE 1"/>
    <property type="match status" value="1"/>
</dbReference>
<name>A0AAP0X6B3_LIQFO</name>
<evidence type="ECO:0000313" key="2">
    <source>
        <dbReference type="Proteomes" id="UP001415857"/>
    </source>
</evidence>
<dbReference type="AlphaFoldDB" id="A0AAP0X6B3"/>
<dbReference type="InterPro" id="IPR027921">
    <property type="entry name" value="NOPCHAP1"/>
</dbReference>
<reference evidence="1 2" key="1">
    <citation type="journal article" date="2024" name="Plant J.">
        <title>Genome sequences and population genomics reveal climatic adaptation and genomic divergence between two closely related sweetgum species.</title>
        <authorList>
            <person name="Xu W.Q."/>
            <person name="Ren C.Q."/>
            <person name="Zhang X.Y."/>
            <person name="Comes H.P."/>
            <person name="Liu X.H."/>
            <person name="Li Y.G."/>
            <person name="Kettle C.J."/>
            <person name="Jalonen R."/>
            <person name="Gaisberger H."/>
            <person name="Ma Y.Z."/>
            <person name="Qiu Y.X."/>
        </authorList>
    </citation>
    <scope>NUCLEOTIDE SEQUENCE [LARGE SCALE GENOMIC DNA]</scope>
    <source>
        <strain evidence="1">Hangzhou</strain>
    </source>
</reference>
<sequence>MDLMLAIADLHTSEAVAAAESAIAGYQPVIPLAATCSESEWEDSSDNDMIMMMMIVIMTRTRMRTTVTKDALQ</sequence>